<protein>
    <submittedName>
        <fullName evidence="2">DNA mismatch repair protein Mlh1</fullName>
    </submittedName>
</protein>
<keyword evidence="3" id="KW-1185">Reference proteome</keyword>
<proteinExistence type="inferred from homology"/>
<dbReference type="InterPro" id="IPR014762">
    <property type="entry name" value="DNA_mismatch_repair_CS"/>
</dbReference>
<feature type="non-terminal residue" evidence="2">
    <location>
        <position position="112"/>
    </location>
</feature>
<comment type="similarity">
    <text evidence="1">Belongs to the DNA mismatch repair MutL/HexB family.</text>
</comment>
<dbReference type="Gene3D" id="3.30.565.10">
    <property type="entry name" value="Histidine kinase-like ATPase, C-terminal domain"/>
    <property type="match status" value="1"/>
</dbReference>
<sequence>MTTQSVPENTLPRPIKKLDEAVVNRIAAGEIIHRPANALKELLENSLDAGSASISVLVKDGGLKLLQIQDTGHGIRKEDLGIVCERFTTSKLKDYDDLMSIGTYGFRGEALA</sequence>
<comment type="caution">
    <text evidence="2">The sequence shown here is derived from an EMBL/GenBank/DDBJ whole genome shotgun (WGS) entry which is preliminary data.</text>
</comment>
<accession>A0ABR2VJN2</accession>
<evidence type="ECO:0000313" key="3">
    <source>
        <dbReference type="Proteomes" id="UP001479436"/>
    </source>
</evidence>
<dbReference type="PANTHER" id="PTHR10073:SF12">
    <property type="entry name" value="DNA MISMATCH REPAIR PROTEIN MLH1"/>
    <property type="match status" value="1"/>
</dbReference>
<dbReference type="EMBL" id="JASJQH010013450">
    <property type="protein sequence ID" value="KAK9659746.1"/>
    <property type="molecule type" value="Genomic_DNA"/>
</dbReference>
<name>A0ABR2VJN2_9FUNG</name>
<gene>
    <name evidence="2" type="primary">mlh1_3</name>
    <name evidence="2" type="ORF">K7432_018574</name>
</gene>
<dbReference type="InterPro" id="IPR036890">
    <property type="entry name" value="HATPase_C_sf"/>
</dbReference>
<dbReference type="Pfam" id="PF13589">
    <property type="entry name" value="HATPase_c_3"/>
    <property type="match status" value="1"/>
</dbReference>
<evidence type="ECO:0000313" key="2">
    <source>
        <dbReference type="EMBL" id="KAK9659746.1"/>
    </source>
</evidence>
<reference evidence="2 3" key="1">
    <citation type="submission" date="2023-04" db="EMBL/GenBank/DDBJ databases">
        <title>Genome of Basidiobolus ranarum AG-B5.</title>
        <authorList>
            <person name="Stajich J.E."/>
            <person name="Carter-House D."/>
            <person name="Gryganskyi A."/>
        </authorList>
    </citation>
    <scope>NUCLEOTIDE SEQUENCE [LARGE SCALE GENOMIC DNA]</scope>
    <source>
        <strain evidence="2 3">AG-B5</strain>
    </source>
</reference>
<dbReference type="PROSITE" id="PS00058">
    <property type="entry name" value="DNA_MISMATCH_REPAIR_1"/>
    <property type="match status" value="1"/>
</dbReference>
<dbReference type="Proteomes" id="UP001479436">
    <property type="component" value="Unassembled WGS sequence"/>
</dbReference>
<dbReference type="SUPFAM" id="SSF55874">
    <property type="entry name" value="ATPase domain of HSP90 chaperone/DNA topoisomerase II/histidine kinase"/>
    <property type="match status" value="1"/>
</dbReference>
<organism evidence="2 3">
    <name type="scientific">Basidiobolus ranarum</name>
    <dbReference type="NCBI Taxonomy" id="34480"/>
    <lineage>
        <taxon>Eukaryota</taxon>
        <taxon>Fungi</taxon>
        <taxon>Fungi incertae sedis</taxon>
        <taxon>Zoopagomycota</taxon>
        <taxon>Entomophthoromycotina</taxon>
        <taxon>Basidiobolomycetes</taxon>
        <taxon>Basidiobolales</taxon>
        <taxon>Basidiobolaceae</taxon>
        <taxon>Basidiobolus</taxon>
    </lineage>
</organism>
<dbReference type="InterPro" id="IPR038973">
    <property type="entry name" value="MutL/Mlh/Pms-like"/>
</dbReference>
<evidence type="ECO:0000256" key="1">
    <source>
        <dbReference type="ARBA" id="ARBA00006082"/>
    </source>
</evidence>
<dbReference type="PANTHER" id="PTHR10073">
    <property type="entry name" value="DNA MISMATCH REPAIR PROTEIN MLH, PMS, MUTL"/>
    <property type="match status" value="1"/>
</dbReference>